<dbReference type="STRING" id="7159.Q16SX6"/>
<dbReference type="HOGENOM" id="CLU_576487_0_0_1"/>
<name>Q16SX6_AEDAE</name>
<dbReference type="Proteomes" id="UP000682892">
    <property type="component" value="Unassembled WGS sequence"/>
</dbReference>
<accession>Q16SX6</accession>
<evidence type="ECO:0000313" key="2">
    <source>
        <dbReference type="EMBL" id="EAT37582.1"/>
    </source>
</evidence>
<feature type="compositionally biased region" description="Polar residues" evidence="1">
    <location>
        <begin position="450"/>
        <end position="459"/>
    </location>
</feature>
<dbReference type="AlphaFoldDB" id="Q16SX6"/>
<gene>
    <name evidence="2" type="ORF">AaeL_AAEL010454</name>
</gene>
<dbReference type="PaxDb" id="7159-AAEL010454-PA"/>
<organism evidence="2 3">
    <name type="scientific">Aedes aegypti</name>
    <name type="common">Yellowfever mosquito</name>
    <name type="synonym">Culex aegypti</name>
    <dbReference type="NCBI Taxonomy" id="7159"/>
    <lineage>
        <taxon>Eukaryota</taxon>
        <taxon>Metazoa</taxon>
        <taxon>Ecdysozoa</taxon>
        <taxon>Arthropoda</taxon>
        <taxon>Hexapoda</taxon>
        <taxon>Insecta</taxon>
        <taxon>Pterygota</taxon>
        <taxon>Neoptera</taxon>
        <taxon>Endopterygota</taxon>
        <taxon>Diptera</taxon>
        <taxon>Nematocera</taxon>
        <taxon>Culicoidea</taxon>
        <taxon>Culicidae</taxon>
        <taxon>Culicinae</taxon>
        <taxon>Aedini</taxon>
        <taxon>Aedes</taxon>
        <taxon>Stegomyia</taxon>
    </lineage>
</organism>
<reference evidence="2" key="3">
    <citation type="submission" date="2012-09" db="EMBL/GenBank/DDBJ databases">
        <authorList>
            <consortium name="VectorBase"/>
        </authorList>
    </citation>
    <scope>NUCLEOTIDE SEQUENCE</scope>
    <source>
        <strain evidence="2">Liverpool</strain>
    </source>
</reference>
<dbReference type="EMBL" id="CH477663">
    <property type="protein sequence ID" value="EAT37582.1"/>
    <property type="molecule type" value="Genomic_DNA"/>
</dbReference>
<evidence type="ECO:0000313" key="3">
    <source>
        <dbReference type="Proteomes" id="UP000682892"/>
    </source>
</evidence>
<reference evidence="2" key="1">
    <citation type="submission" date="2005-10" db="EMBL/GenBank/DDBJ databases">
        <authorList>
            <person name="Loftus B.J."/>
            <person name="Nene V.M."/>
            <person name="Hannick L.I."/>
            <person name="Bidwell S."/>
            <person name="Haas B."/>
            <person name="Amedeo P."/>
            <person name="Orvis J."/>
            <person name="Wortman J.R."/>
            <person name="White O.R."/>
            <person name="Salzberg S."/>
            <person name="Shumway M."/>
            <person name="Koo H."/>
            <person name="Zhao Y."/>
            <person name="Holmes M."/>
            <person name="Miller J."/>
            <person name="Schatz M."/>
            <person name="Pop M."/>
            <person name="Pai G."/>
            <person name="Utterback T."/>
            <person name="Rogers Y.-H."/>
            <person name="Kravitz S."/>
            <person name="Fraser C.M."/>
        </authorList>
    </citation>
    <scope>NUCLEOTIDE SEQUENCE</scope>
    <source>
        <strain evidence="2">Liverpool</strain>
    </source>
</reference>
<feature type="region of interest" description="Disordered" evidence="1">
    <location>
        <begin position="419"/>
        <end position="474"/>
    </location>
</feature>
<evidence type="ECO:0000256" key="1">
    <source>
        <dbReference type="SAM" id="MobiDB-lite"/>
    </source>
</evidence>
<proteinExistence type="predicted"/>
<reference evidence="2" key="2">
    <citation type="journal article" date="2007" name="Science">
        <title>Genome sequence of Aedes aegypti, a major arbovirus vector.</title>
        <authorList>
            <person name="Nene V."/>
            <person name="Wortman J.R."/>
            <person name="Lawson D."/>
            <person name="Haas B."/>
            <person name="Kodira C."/>
            <person name="Tu Z.J."/>
            <person name="Loftus B."/>
            <person name="Xi Z."/>
            <person name="Megy K."/>
            <person name="Grabherr M."/>
            <person name="Ren Q."/>
            <person name="Zdobnov E.M."/>
            <person name="Lobo N.F."/>
            <person name="Campbell K.S."/>
            <person name="Brown S.E."/>
            <person name="Bonaldo M.F."/>
            <person name="Zhu J."/>
            <person name="Sinkins S.P."/>
            <person name="Hogenkamp D.G."/>
            <person name="Amedeo P."/>
            <person name="Arensburger P."/>
            <person name="Atkinson P.W."/>
            <person name="Bidwell S."/>
            <person name="Biedler J."/>
            <person name="Birney E."/>
            <person name="Bruggner R.V."/>
            <person name="Costas J."/>
            <person name="Coy M.R."/>
            <person name="Crabtree J."/>
            <person name="Crawford M."/>
            <person name="Debruyn B."/>
            <person name="Decaprio D."/>
            <person name="Eiglmeier K."/>
            <person name="Eisenstadt E."/>
            <person name="El-Dorry H."/>
            <person name="Gelbart W.M."/>
            <person name="Gomes S.L."/>
            <person name="Hammond M."/>
            <person name="Hannick L.I."/>
            <person name="Hogan J.R."/>
            <person name="Holmes M.H."/>
            <person name="Jaffe D."/>
            <person name="Johnston J.S."/>
            <person name="Kennedy R.C."/>
            <person name="Koo H."/>
            <person name="Kravitz S."/>
            <person name="Kriventseva E.V."/>
            <person name="Kulp D."/>
            <person name="Labutti K."/>
            <person name="Lee E."/>
            <person name="Li S."/>
            <person name="Lovin D.D."/>
            <person name="Mao C."/>
            <person name="Mauceli E."/>
            <person name="Menck C.F."/>
            <person name="Miller J.R."/>
            <person name="Montgomery P."/>
            <person name="Mori A."/>
            <person name="Nascimento A.L."/>
            <person name="Naveira H.F."/>
            <person name="Nusbaum C."/>
            <person name="O'leary S."/>
            <person name="Orvis J."/>
            <person name="Pertea M."/>
            <person name="Quesneville H."/>
            <person name="Reidenbach K.R."/>
            <person name="Rogers Y.H."/>
            <person name="Roth C.W."/>
            <person name="Schneider J.R."/>
            <person name="Schatz M."/>
            <person name="Shumway M."/>
            <person name="Stanke M."/>
            <person name="Stinson E.O."/>
            <person name="Tubio J.M."/>
            <person name="Vanzee J.P."/>
            <person name="Verjovski-Almeida S."/>
            <person name="Werner D."/>
            <person name="White O."/>
            <person name="Wyder S."/>
            <person name="Zeng Q."/>
            <person name="Zhao Q."/>
            <person name="Zhao Y."/>
            <person name="Hill C.A."/>
            <person name="Raikhel A.S."/>
            <person name="Soares M.B."/>
            <person name="Knudson D.L."/>
            <person name="Lee N.H."/>
            <person name="Galagan J."/>
            <person name="Salzberg S.L."/>
            <person name="Paulsen I.T."/>
            <person name="Dimopoulos G."/>
            <person name="Collins F.H."/>
            <person name="Birren B."/>
            <person name="Fraser-Liggett C.M."/>
            <person name="Severson D.W."/>
        </authorList>
    </citation>
    <scope>NUCLEOTIDE SEQUENCE [LARGE SCALE GENOMIC DNA]</scope>
    <source>
        <strain evidence="2">Liverpool</strain>
    </source>
</reference>
<sequence length="474" mass="53113">MNRNRKPSSDEVVPASSRTDASANRRQGGRRPPFRPKTSAFSDVPDVPRPPGQHLSKAPSEVKNYPLWMAYAPSAAEEVTPIAEEVNHFVGFEGLTHLVRETYDQILAHNKNFRECVPESAYAYYLATLTWARALFLQHANGYRTHVAERELLDMVLTQSNYHVPRSVGIYLSGMGNFNIPSSVESKFRLKPYTLGNNGYPNDLDADHLHMTLYPNIPVYVQRIREQIRFTANQQNAAWHCNGLAHVWNSRLMGYADADQLRPNHSVIYTRARITANDFPSEIDTLPLNTVLLNAVSHYLAEVPRIELVPVPQTIAGSVGQMLLCAPVNTTAANLSYRGRTPLAMPGSASYYLGGAFLYRVSRSDLGQADAARIWPWTIAAPTPAQRAALSFLNTGWSPILSDIYHYENVPSNPDLYRPGRSAQPKKKGILETHQTSQLKPSKSHRIQASPVQTINQSSEKQRSNRCSARMEYF</sequence>
<protein>
    <submittedName>
        <fullName evidence="2">AAEL010454-PA</fullName>
    </submittedName>
</protein>
<feature type="region of interest" description="Disordered" evidence="1">
    <location>
        <begin position="1"/>
        <end position="59"/>
    </location>
</feature>